<comment type="caution">
    <text evidence="8">The sequence shown here is derived from an EMBL/GenBank/DDBJ whole genome shotgun (WGS) entry which is preliminary data.</text>
</comment>
<evidence type="ECO:0000256" key="5">
    <source>
        <dbReference type="ARBA" id="ARBA00023004"/>
    </source>
</evidence>
<dbReference type="PANTHER" id="PTHR43756">
    <property type="entry name" value="CHOLINE MONOOXYGENASE, CHLOROPLASTIC"/>
    <property type="match status" value="1"/>
</dbReference>
<dbReference type="InterPro" id="IPR015879">
    <property type="entry name" value="Ring_hydroxy_dOase_asu_C_dom"/>
</dbReference>
<dbReference type="RefSeq" id="WP_135263583.1">
    <property type="nucleotide sequence ID" value="NZ_SMLM01000001.1"/>
</dbReference>
<dbReference type="PANTHER" id="PTHR43756:SF1">
    <property type="entry name" value="3-PHENYLPROPIONATE_CINNAMIC ACID DIOXYGENASE SUBUNIT ALPHA"/>
    <property type="match status" value="1"/>
</dbReference>
<evidence type="ECO:0000256" key="2">
    <source>
        <dbReference type="ARBA" id="ARBA00022714"/>
    </source>
</evidence>
<evidence type="ECO:0000256" key="3">
    <source>
        <dbReference type="ARBA" id="ARBA00022723"/>
    </source>
</evidence>
<dbReference type="Pfam" id="PF00848">
    <property type="entry name" value="Ring_hydroxyl_A"/>
    <property type="match status" value="1"/>
</dbReference>
<evidence type="ECO:0000256" key="6">
    <source>
        <dbReference type="ARBA" id="ARBA00023014"/>
    </source>
</evidence>
<dbReference type="GO" id="GO:0016491">
    <property type="term" value="F:oxidoreductase activity"/>
    <property type="evidence" value="ECO:0007669"/>
    <property type="project" value="UniProtKB-KW"/>
</dbReference>
<evidence type="ECO:0000313" key="8">
    <source>
        <dbReference type="EMBL" id="TFZ07502.1"/>
    </source>
</evidence>
<gene>
    <name evidence="8" type="ORF">EZ313_05875</name>
</gene>
<dbReference type="AlphaFoldDB" id="A0A4Z0C9E6"/>
<dbReference type="EMBL" id="SMLM01000001">
    <property type="protein sequence ID" value="TFZ07502.1"/>
    <property type="molecule type" value="Genomic_DNA"/>
</dbReference>
<proteinExistence type="inferred from homology"/>
<accession>A0A4Z0C9E6</accession>
<dbReference type="SUPFAM" id="SSF50022">
    <property type="entry name" value="ISP domain"/>
    <property type="match status" value="1"/>
</dbReference>
<dbReference type="OrthoDB" id="9790995at2"/>
<dbReference type="Gene3D" id="3.90.380.10">
    <property type="entry name" value="Naphthalene 1,2-dioxygenase Alpha Subunit, Chain A, domain 1"/>
    <property type="match status" value="1"/>
</dbReference>
<keyword evidence="2" id="KW-0001">2Fe-2S</keyword>
<keyword evidence="9" id="KW-1185">Reference proteome</keyword>
<comment type="similarity">
    <text evidence="1">Belongs to the bacterial ring-hydroxylating dioxygenase alpha subunit family.</text>
</comment>
<sequence>MTEQPLRWAPGTYSRVPYGVFQRDDVLQLEQQRVFEGPVWNFLGLEAEVPKAGDFKTTFAGRMPVVVTRDEDGEVYAFENRCAHRGALICIDDFGHAKEHTCVYHAWRYDLQGNLRGVAFEKGVQGKGGMPEGFCKESHGPRKLRTSTFCGLVFGSLHDDVPPIEEYLGDEVAARLERVLGRPVEVIGRFTQALPNNWKLYCENVRDTYHASLLHTFFTTFGITRLTQEGGVFISEDGGHHASATYSKLKEGAETAYAQQAIRAENQELQIGDLSMLRSVDEIGDGIVLQMLSVFPGFVLQQIHNCIAVRQVLPTGTDSTDLHWTYLGYQDDTPELRQLRLKQSNLVGPAGFVSMEDGAVGGFVQRGIQAAGNEEALLELGGHDTQSQDFRATESSIRGFWRAYRTHMGL</sequence>
<keyword evidence="3" id="KW-0479">Metal-binding</keyword>
<dbReference type="Pfam" id="PF00355">
    <property type="entry name" value="Rieske"/>
    <property type="match status" value="1"/>
</dbReference>
<protein>
    <submittedName>
        <fullName evidence="8">Rieske (2Fe-2S) protein</fullName>
    </submittedName>
</protein>
<keyword evidence="5" id="KW-0408">Iron</keyword>
<dbReference type="PRINTS" id="PR00090">
    <property type="entry name" value="RNGDIOXGNASE"/>
</dbReference>
<organism evidence="8 9">
    <name type="scientific">Ramlibacter henchirensis</name>
    <dbReference type="NCBI Taxonomy" id="204072"/>
    <lineage>
        <taxon>Bacteria</taxon>
        <taxon>Pseudomonadati</taxon>
        <taxon>Pseudomonadota</taxon>
        <taxon>Betaproteobacteria</taxon>
        <taxon>Burkholderiales</taxon>
        <taxon>Comamonadaceae</taxon>
        <taxon>Ramlibacter</taxon>
    </lineage>
</organism>
<dbReference type="PROSITE" id="PS51296">
    <property type="entry name" value="RIESKE"/>
    <property type="match status" value="1"/>
</dbReference>
<evidence type="ECO:0000256" key="4">
    <source>
        <dbReference type="ARBA" id="ARBA00023002"/>
    </source>
</evidence>
<keyword evidence="6" id="KW-0411">Iron-sulfur</keyword>
<dbReference type="Gene3D" id="2.102.10.10">
    <property type="entry name" value="Rieske [2Fe-2S] iron-sulphur domain"/>
    <property type="match status" value="1"/>
</dbReference>
<dbReference type="GO" id="GO:0051537">
    <property type="term" value="F:2 iron, 2 sulfur cluster binding"/>
    <property type="evidence" value="ECO:0007669"/>
    <property type="project" value="UniProtKB-KW"/>
</dbReference>
<name>A0A4Z0C9E6_9BURK</name>
<evidence type="ECO:0000256" key="1">
    <source>
        <dbReference type="ARBA" id="ARBA00008751"/>
    </source>
</evidence>
<feature type="domain" description="Rieske" evidence="7">
    <location>
        <begin position="40"/>
        <end position="119"/>
    </location>
</feature>
<evidence type="ECO:0000313" key="9">
    <source>
        <dbReference type="Proteomes" id="UP000298180"/>
    </source>
</evidence>
<dbReference type="InterPro" id="IPR036922">
    <property type="entry name" value="Rieske_2Fe-2S_sf"/>
</dbReference>
<reference evidence="8 9" key="1">
    <citation type="submission" date="2019-03" db="EMBL/GenBank/DDBJ databases">
        <title>Ramlibacter henchirensis DSM 14656, whole genome shotgun sequence.</title>
        <authorList>
            <person name="Zhang X."/>
            <person name="Feng G."/>
            <person name="Zhu H."/>
        </authorList>
    </citation>
    <scope>NUCLEOTIDE SEQUENCE [LARGE SCALE GENOMIC DNA]</scope>
    <source>
        <strain evidence="8 9">DSM 14656</strain>
    </source>
</reference>
<dbReference type="InterPro" id="IPR017941">
    <property type="entry name" value="Rieske_2Fe-2S"/>
</dbReference>
<dbReference type="SUPFAM" id="SSF55961">
    <property type="entry name" value="Bet v1-like"/>
    <property type="match status" value="1"/>
</dbReference>
<evidence type="ECO:0000259" key="7">
    <source>
        <dbReference type="PROSITE" id="PS51296"/>
    </source>
</evidence>
<dbReference type="InterPro" id="IPR001663">
    <property type="entry name" value="Rng_hydr_dOase-A"/>
</dbReference>
<dbReference type="GO" id="GO:0005506">
    <property type="term" value="F:iron ion binding"/>
    <property type="evidence" value="ECO:0007669"/>
    <property type="project" value="InterPro"/>
</dbReference>
<dbReference type="Proteomes" id="UP000298180">
    <property type="component" value="Unassembled WGS sequence"/>
</dbReference>
<keyword evidence="4" id="KW-0560">Oxidoreductase</keyword>